<dbReference type="Pfam" id="PF07167">
    <property type="entry name" value="PhaC_N"/>
    <property type="match status" value="1"/>
</dbReference>
<comment type="subcellular location">
    <subcellularLocation>
        <location evidence="1">Cytoplasm</location>
    </subcellularLocation>
</comment>
<name>A0A0P0P4L2_9CAUL</name>
<accession>A0A0P0P4L2</accession>
<evidence type="ECO:0000256" key="4">
    <source>
        <dbReference type="ARBA" id="ARBA00023315"/>
    </source>
</evidence>
<dbReference type="GO" id="GO:0016746">
    <property type="term" value="F:acyltransferase activity"/>
    <property type="evidence" value="ECO:0007669"/>
    <property type="project" value="UniProtKB-KW"/>
</dbReference>
<evidence type="ECO:0000256" key="1">
    <source>
        <dbReference type="ARBA" id="ARBA00004496"/>
    </source>
</evidence>
<keyword evidence="3" id="KW-0808">Transferase</keyword>
<evidence type="ECO:0000313" key="7">
    <source>
        <dbReference type="Proteomes" id="UP000056905"/>
    </source>
</evidence>
<gene>
    <name evidence="6" type="ORF">AQ619_09855</name>
</gene>
<dbReference type="InterPro" id="IPR029058">
    <property type="entry name" value="AB_hydrolase_fold"/>
</dbReference>
<dbReference type="PANTHER" id="PTHR36837:SF5">
    <property type="entry name" value="POLY-3-HYDROXYBUTYRATE SYNTHASE"/>
    <property type="match status" value="1"/>
</dbReference>
<proteinExistence type="predicted"/>
<dbReference type="PANTHER" id="PTHR36837">
    <property type="entry name" value="POLY(3-HYDROXYALKANOATE) POLYMERASE SUBUNIT PHAC"/>
    <property type="match status" value="1"/>
</dbReference>
<dbReference type="Proteomes" id="UP000056905">
    <property type="component" value="Chromosome"/>
</dbReference>
<evidence type="ECO:0000256" key="3">
    <source>
        <dbReference type="ARBA" id="ARBA00022679"/>
    </source>
</evidence>
<reference evidence="6 7" key="1">
    <citation type="submission" date="2015-10" db="EMBL/GenBank/DDBJ databases">
        <title>Conservation of the essential genome among Caulobacter and Brevundimonas species.</title>
        <authorList>
            <person name="Scott D."/>
            <person name="Ely B."/>
        </authorList>
    </citation>
    <scope>NUCLEOTIDE SEQUENCE [LARGE SCALE GENOMIC DNA]</scope>
    <source>
        <strain evidence="6 7">CB4</strain>
    </source>
</reference>
<dbReference type="InterPro" id="IPR010963">
    <property type="entry name" value="PHA_synth_I"/>
</dbReference>
<evidence type="ECO:0000256" key="2">
    <source>
        <dbReference type="ARBA" id="ARBA00022490"/>
    </source>
</evidence>
<sequence length="587" mass="65002">MLETLSANLARAAVTAQGAIAEAALRQADRPAALNADPFHVAPAMNEVMSRLAAQPDLMLRAQADLFSRYMDLWQSAARRAAGEDTQPVVAPASGDKRFNDPDWAANPMFDMMKQSYLLTSNWLNGLVSEVDGVDPASKRRVEFFTKMLTDAFSPSNFLISNPAALREVMQTNGESLVRGMENFAADLDRGGGQLAISQTDLEKFKVGENVATAPGKVIYQNDILQLLQFDATTDQVHEIPLLIFPPWINKFYIMDLRPENSMIRWLSSQGFTVFVASWVNPDARLAAKTFEDYLFEGIYDATQQVMTQTGVDRVNTVGYCIGGTLLSCALAHLAAKGDERINSATFFAAQQDFAEAGDLLLFTNEEWLQSIEQQMDATGGFLPSQSMADTFNALRGNDLIWSFFISNYLMGKEPRPFDLLFWNADQTRMPKSLHMFYLRNFYKDNALALGELTLGGVKLDLSKVKTPIYVQSSKDDHIAPYRSVYRGARAFGGPVTFTMAGSGHIAGVINHPDAKKYQHWTNDSLPGSVEGWISGAQEHPGSWWPHWAEWLRAKSGPLVPARDPAKGKLKPIEDAPGSYVRVRSDA</sequence>
<dbReference type="AlphaFoldDB" id="A0A0P0P4L2"/>
<dbReference type="OrthoDB" id="7208816at2"/>
<evidence type="ECO:0000313" key="6">
    <source>
        <dbReference type="EMBL" id="ALL15291.1"/>
    </source>
</evidence>
<dbReference type="SUPFAM" id="SSF53474">
    <property type="entry name" value="alpha/beta-Hydrolases"/>
    <property type="match status" value="1"/>
</dbReference>
<organism evidence="6 7">
    <name type="scientific">Caulobacter henricii</name>
    <dbReference type="NCBI Taxonomy" id="69395"/>
    <lineage>
        <taxon>Bacteria</taxon>
        <taxon>Pseudomonadati</taxon>
        <taxon>Pseudomonadota</taxon>
        <taxon>Alphaproteobacteria</taxon>
        <taxon>Caulobacterales</taxon>
        <taxon>Caulobacteraceae</taxon>
        <taxon>Caulobacter</taxon>
    </lineage>
</organism>
<dbReference type="InterPro" id="IPR010941">
    <property type="entry name" value="PhaC_N"/>
</dbReference>
<dbReference type="GO" id="GO:0005737">
    <property type="term" value="C:cytoplasm"/>
    <property type="evidence" value="ECO:0007669"/>
    <property type="project" value="UniProtKB-SubCell"/>
</dbReference>
<dbReference type="NCBIfam" id="TIGR01838">
    <property type="entry name" value="PHA_synth_I"/>
    <property type="match status" value="1"/>
</dbReference>
<keyword evidence="2" id="KW-0963">Cytoplasm</keyword>
<dbReference type="eggNOG" id="COG3243">
    <property type="taxonomic scope" value="Bacteria"/>
</dbReference>
<feature type="domain" description="Poly-beta-hydroxybutyrate polymerase N-terminal" evidence="5">
    <location>
        <begin position="96"/>
        <end position="267"/>
    </location>
</feature>
<keyword evidence="4" id="KW-0012">Acyltransferase</keyword>
<dbReference type="InterPro" id="IPR051321">
    <property type="entry name" value="PHA/PHB_synthase"/>
</dbReference>
<dbReference type="EMBL" id="CP013002">
    <property type="protein sequence ID" value="ALL15291.1"/>
    <property type="molecule type" value="Genomic_DNA"/>
</dbReference>
<dbReference type="STRING" id="69395.AQ619_09855"/>
<dbReference type="Gene3D" id="3.40.50.1820">
    <property type="entry name" value="alpha/beta hydrolase"/>
    <property type="match status" value="1"/>
</dbReference>
<protein>
    <submittedName>
        <fullName evidence="6">Poly(R)-hydroxyalkanoic acid synthase</fullName>
    </submittedName>
</protein>
<keyword evidence="7" id="KW-1185">Reference proteome</keyword>
<dbReference type="KEGG" id="chq:AQ619_09855"/>
<dbReference type="GO" id="GO:0042619">
    <property type="term" value="P:poly-hydroxybutyrate biosynthetic process"/>
    <property type="evidence" value="ECO:0007669"/>
    <property type="project" value="InterPro"/>
</dbReference>
<evidence type="ECO:0000259" key="5">
    <source>
        <dbReference type="Pfam" id="PF07167"/>
    </source>
</evidence>